<keyword evidence="1" id="KW-0812">Transmembrane</keyword>
<proteinExistence type="predicted"/>
<keyword evidence="3" id="KW-1185">Reference proteome</keyword>
<accession>A0A2W2BBQ8</accession>
<keyword evidence="1" id="KW-0472">Membrane</keyword>
<feature type="transmembrane region" description="Helical" evidence="1">
    <location>
        <begin position="31"/>
        <end position="53"/>
    </location>
</feature>
<sequence>MAFFAIGCTALAVAGVVFIFDLFGDHDVPRGLYAIVAASIVIGGDGWTVLWAISQAEKRVQRSVTPEIAGLRKGIERRDKQLAELTSRMDALIDRLEGAAPSRPRPTHVAASCRAVGHTYMSQGYQEARVGIVRPSAVDADTLAAMQRLNLRLLRGGDS</sequence>
<evidence type="ECO:0000313" key="3">
    <source>
        <dbReference type="Proteomes" id="UP000248749"/>
    </source>
</evidence>
<keyword evidence="1" id="KW-1133">Transmembrane helix</keyword>
<comment type="caution">
    <text evidence="2">The sequence shown here is derived from an EMBL/GenBank/DDBJ whole genome shotgun (WGS) entry which is preliminary data.</text>
</comment>
<evidence type="ECO:0000256" key="1">
    <source>
        <dbReference type="SAM" id="Phobius"/>
    </source>
</evidence>
<gene>
    <name evidence="2" type="ORF">C1I99_29900</name>
</gene>
<name>A0A2W2BBQ8_9ACTN</name>
<protein>
    <submittedName>
        <fullName evidence="2">Uncharacterized protein</fullName>
    </submittedName>
</protein>
<evidence type="ECO:0000313" key="2">
    <source>
        <dbReference type="EMBL" id="PZF85051.1"/>
    </source>
</evidence>
<reference evidence="2 3" key="1">
    <citation type="submission" date="2018-01" db="EMBL/GenBank/DDBJ databases">
        <title>Draft genome sequence of Salinispora sp. 13K206.</title>
        <authorList>
            <person name="Sahin N."/>
            <person name="Saygin H."/>
            <person name="Ay H."/>
        </authorList>
    </citation>
    <scope>NUCLEOTIDE SEQUENCE [LARGE SCALE GENOMIC DNA]</scope>
    <source>
        <strain evidence="2 3">13K206</strain>
    </source>
</reference>
<dbReference type="OrthoDB" id="9777460at2"/>
<organism evidence="2 3">
    <name type="scientific">Micromonospora deserti</name>
    <dbReference type="NCBI Taxonomy" id="2070366"/>
    <lineage>
        <taxon>Bacteria</taxon>
        <taxon>Bacillati</taxon>
        <taxon>Actinomycetota</taxon>
        <taxon>Actinomycetes</taxon>
        <taxon>Micromonosporales</taxon>
        <taxon>Micromonosporaceae</taxon>
        <taxon>Micromonospora</taxon>
    </lineage>
</organism>
<dbReference type="Proteomes" id="UP000248749">
    <property type="component" value="Unassembled WGS sequence"/>
</dbReference>
<dbReference type="AlphaFoldDB" id="A0A2W2BBQ8"/>
<dbReference type="EMBL" id="POUB01000399">
    <property type="protein sequence ID" value="PZF85051.1"/>
    <property type="molecule type" value="Genomic_DNA"/>
</dbReference>
<dbReference type="RefSeq" id="WP_111137539.1">
    <property type="nucleotide sequence ID" value="NZ_POUB01000399.1"/>
</dbReference>